<evidence type="ECO:0000256" key="7">
    <source>
        <dbReference type="ARBA" id="ARBA00032014"/>
    </source>
</evidence>
<reference evidence="10 12" key="1">
    <citation type="submission" date="2020-01" db="EMBL/GenBank/DDBJ databases">
        <authorList>
            <consortium name="DOE Joint Genome Institute"/>
            <person name="Haridas S."/>
            <person name="Albert R."/>
            <person name="Binder M."/>
            <person name="Bloem J."/>
            <person name="Labutti K."/>
            <person name="Salamov A."/>
            <person name="Andreopoulos B."/>
            <person name="Baker S.E."/>
            <person name="Barry K."/>
            <person name="Bills G."/>
            <person name="Bluhm B.H."/>
            <person name="Cannon C."/>
            <person name="Castanera R."/>
            <person name="Culley D.E."/>
            <person name="Daum C."/>
            <person name="Ezra D."/>
            <person name="Gonzalez J.B."/>
            <person name="Henrissat B."/>
            <person name="Kuo A."/>
            <person name="Liang C."/>
            <person name="Lipzen A."/>
            <person name="Lutzoni F."/>
            <person name="Magnuson J."/>
            <person name="Mondo S."/>
            <person name="Nolan M."/>
            <person name="Ohm R."/>
            <person name="Pangilinan J."/>
            <person name="Park H.-J."/>
            <person name="Ramirez L."/>
            <person name="Alfaro M."/>
            <person name="Sun H."/>
            <person name="Tritt A."/>
            <person name="Yoshinaga Y."/>
            <person name="Zwiers L.-H."/>
            <person name="Turgeon B.G."/>
            <person name="Goodwin S.B."/>
            <person name="Spatafora J.W."/>
            <person name="Crous P.W."/>
            <person name="Grigoriev I.V."/>
        </authorList>
    </citation>
    <scope>NUCLEOTIDE SEQUENCE</scope>
    <source>
        <strain evidence="10 12">CBS 781.70</strain>
    </source>
</reference>
<sequence>MDAEQKPKPLSLRPWPTQAEEEPLDAIITRIHEDRGGFRLVTEDALEREIAEKRSGLSVDEDEEDTAAMTRAEALEKLHASKREILTFAQSARLEVGMALDLVSLLLSKEHPKAAEASLSPEVKKRAPLGSIGYDIWNLEHPGVAKPTPRPPQEERLVARGARIQSLMFAADSLLQGASRLKDEVERETKYWQEVLSVKEKGWAIHRVTTENSRRSALGVEISALDAGAQFRSRFAVFQRSDDGRIRPECNVKSQPRTLCVSLLRKGKVIGTSISSDPSSLLDDSLESKIHRMRDALFDEELFFELTQEVRNLLPFGATLNNGCISLPAWPLSTDHSSSAERDCDVIIELVPLDSQILEDGDFVNGDQARAIAMFLRLMLMHGHATRHRLRTQIPDALQEKKQIPPPPTVLQPLVTHLHHMYAVKGILGALTTSSLILSKAGIETTLVLKQAMSSNLDPVDPVDANGANGAKPIAATERICRALAGVQETCYRFILKDFVLEPEDTAVTEDAEDEDTEYNYRNFDITIRTDIGKFDESTEYVLSSPQDQNAYSSVHARSTVHPLRFQNQRECVARLREDLSRDIAHRYIPHRDPDARIAAKEDSAAYKMVGEKGMTIFVDLDKAVLKVNFVAGPSKIHSSTVTEWTAGSEKKDLLHVIAEEFAKLSN</sequence>
<evidence type="ECO:0000256" key="6">
    <source>
        <dbReference type="ARBA" id="ARBA00023242"/>
    </source>
</evidence>
<dbReference type="Pfam" id="PF10156">
    <property type="entry name" value="Med17"/>
    <property type="match status" value="1"/>
</dbReference>
<evidence type="ECO:0000313" key="10">
    <source>
        <dbReference type="EMBL" id="KAF1815142.1"/>
    </source>
</evidence>
<dbReference type="EMBL" id="ML975152">
    <property type="protein sequence ID" value="KAF1815142.1"/>
    <property type="molecule type" value="Genomic_DNA"/>
</dbReference>
<keyword evidence="8" id="KW-0010">Activator</keyword>
<keyword evidence="5 8" id="KW-0804">Transcription</keyword>
<dbReference type="OrthoDB" id="5319830at2759"/>
<evidence type="ECO:0000256" key="3">
    <source>
        <dbReference type="ARBA" id="ARBA00019610"/>
    </source>
</evidence>
<dbReference type="PANTHER" id="PTHR13114">
    <property type="entry name" value="MEDIATOR OF RNA POLYMERASE II TRANSCRIPTION SUBUNIT 17"/>
    <property type="match status" value="1"/>
</dbReference>
<dbReference type="GO" id="GO:0016592">
    <property type="term" value="C:mediator complex"/>
    <property type="evidence" value="ECO:0007669"/>
    <property type="project" value="InterPro"/>
</dbReference>
<keyword evidence="4 8" id="KW-0805">Transcription regulation</keyword>
<evidence type="ECO:0000256" key="4">
    <source>
        <dbReference type="ARBA" id="ARBA00023015"/>
    </source>
</evidence>
<proteinExistence type="inferred from homology"/>
<evidence type="ECO:0000256" key="1">
    <source>
        <dbReference type="ARBA" id="ARBA00004123"/>
    </source>
</evidence>
<dbReference type="GO" id="GO:0006357">
    <property type="term" value="P:regulation of transcription by RNA polymerase II"/>
    <property type="evidence" value="ECO:0007669"/>
    <property type="project" value="InterPro"/>
</dbReference>
<dbReference type="InterPro" id="IPR019313">
    <property type="entry name" value="Mediator_Med17"/>
</dbReference>
<evidence type="ECO:0000256" key="2">
    <source>
        <dbReference type="ARBA" id="ARBA00005635"/>
    </source>
</evidence>
<reference evidence="12" key="3">
    <citation type="submission" date="2025-04" db="UniProtKB">
        <authorList>
            <consortium name="RefSeq"/>
        </authorList>
    </citation>
    <scope>IDENTIFICATION</scope>
    <source>
        <strain evidence="12">CBS 781.70</strain>
    </source>
</reference>
<dbReference type="RefSeq" id="XP_033536773.1">
    <property type="nucleotide sequence ID" value="XM_033681753.1"/>
</dbReference>
<evidence type="ECO:0000256" key="9">
    <source>
        <dbReference type="SAM" id="MobiDB-lite"/>
    </source>
</evidence>
<keyword evidence="11" id="KW-1185">Reference proteome</keyword>
<dbReference type="Proteomes" id="UP000504638">
    <property type="component" value="Unplaced"/>
</dbReference>
<reference evidence="12" key="2">
    <citation type="submission" date="2020-04" db="EMBL/GenBank/DDBJ databases">
        <authorList>
            <consortium name="NCBI Genome Project"/>
        </authorList>
    </citation>
    <scope>NUCLEOTIDE SEQUENCE</scope>
    <source>
        <strain evidence="12">CBS 781.70</strain>
    </source>
</reference>
<dbReference type="GO" id="GO:0070847">
    <property type="term" value="C:core mediator complex"/>
    <property type="evidence" value="ECO:0007669"/>
    <property type="project" value="TreeGrafter"/>
</dbReference>
<dbReference type="AlphaFoldDB" id="A0A6G1GAX3"/>
<evidence type="ECO:0000313" key="12">
    <source>
        <dbReference type="RefSeq" id="XP_033536773.1"/>
    </source>
</evidence>
<comment type="subunit">
    <text evidence="8">Component of the Mediator complex.</text>
</comment>
<organism evidence="10">
    <name type="scientific">Eremomyces bilateralis CBS 781.70</name>
    <dbReference type="NCBI Taxonomy" id="1392243"/>
    <lineage>
        <taxon>Eukaryota</taxon>
        <taxon>Fungi</taxon>
        <taxon>Dikarya</taxon>
        <taxon>Ascomycota</taxon>
        <taxon>Pezizomycotina</taxon>
        <taxon>Dothideomycetes</taxon>
        <taxon>Dothideomycetes incertae sedis</taxon>
        <taxon>Eremomycetales</taxon>
        <taxon>Eremomycetaceae</taxon>
        <taxon>Eremomyces</taxon>
    </lineage>
</organism>
<gene>
    <name evidence="8" type="primary">MED17</name>
    <name evidence="10 12" type="ORF">P152DRAFT_480218</name>
</gene>
<comment type="similarity">
    <text evidence="2 8">Belongs to the Mediator complex subunit 17 family.</text>
</comment>
<accession>A0A6G1GAX3</accession>
<dbReference type="GO" id="GO:0003712">
    <property type="term" value="F:transcription coregulator activity"/>
    <property type="evidence" value="ECO:0007669"/>
    <property type="project" value="InterPro"/>
</dbReference>
<name>A0A6G1GAX3_9PEZI</name>
<dbReference type="Gene3D" id="6.10.250.2620">
    <property type="match status" value="1"/>
</dbReference>
<keyword evidence="6 8" id="KW-0539">Nucleus</keyword>
<evidence type="ECO:0000313" key="11">
    <source>
        <dbReference type="Proteomes" id="UP000504638"/>
    </source>
</evidence>
<comment type="subcellular location">
    <subcellularLocation>
        <location evidence="1 8">Nucleus</location>
    </subcellularLocation>
</comment>
<evidence type="ECO:0000256" key="5">
    <source>
        <dbReference type="ARBA" id="ARBA00023163"/>
    </source>
</evidence>
<dbReference type="PANTHER" id="PTHR13114:SF7">
    <property type="entry name" value="MEDIATOR OF RNA POLYMERASE II TRANSCRIPTION SUBUNIT 17"/>
    <property type="match status" value="1"/>
</dbReference>
<protein>
    <recommendedName>
        <fullName evidence="3 8">Mediator of RNA polymerase II transcription subunit 17</fullName>
    </recommendedName>
    <alternativeName>
        <fullName evidence="7 8">Mediator complex subunit 17</fullName>
    </alternativeName>
</protein>
<feature type="region of interest" description="Disordered" evidence="9">
    <location>
        <begin position="1"/>
        <end position="21"/>
    </location>
</feature>
<evidence type="ECO:0000256" key="8">
    <source>
        <dbReference type="RuleBase" id="RU364140"/>
    </source>
</evidence>
<comment type="function">
    <text evidence="8">Component of the Mediator complex, a coactivator involved in the regulated transcription of nearly all RNA polymerase II-dependent genes. Mediator functions as a bridge to convey information from gene-specific regulatory proteins to the basal RNA polymerase II transcription machinery. Mediator is recruited to promoters by direct interactions with regulatory proteins and serves as a scaffold for the assembly of a functional preinitiation complex with RNA polymerase II and the general transcription factors.</text>
</comment>